<dbReference type="Gene3D" id="3.40.50.1450">
    <property type="entry name" value="HybD-like"/>
    <property type="match status" value="1"/>
</dbReference>
<dbReference type="PANTHER" id="PTHR30302">
    <property type="entry name" value="HYDROGENASE 1 MATURATION PROTEASE"/>
    <property type="match status" value="1"/>
</dbReference>
<dbReference type="GO" id="GO:0008047">
    <property type="term" value="F:enzyme activator activity"/>
    <property type="evidence" value="ECO:0007669"/>
    <property type="project" value="InterPro"/>
</dbReference>
<evidence type="ECO:0000256" key="4">
    <source>
        <dbReference type="ARBA" id="ARBA00022801"/>
    </source>
</evidence>
<organism evidence="5 6">
    <name type="scientific">Dactylosporangium aurantiacum</name>
    <dbReference type="NCBI Taxonomy" id="35754"/>
    <lineage>
        <taxon>Bacteria</taxon>
        <taxon>Bacillati</taxon>
        <taxon>Actinomycetota</taxon>
        <taxon>Actinomycetes</taxon>
        <taxon>Micromonosporales</taxon>
        <taxon>Micromonosporaceae</taxon>
        <taxon>Dactylosporangium</taxon>
    </lineage>
</organism>
<dbReference type="SUPFAM" id="SSF53163">
    <property type="entry name" value="HybD-like"/>
    <property type="match status" value="1"/>
</dbReference>
<dbReference type="EMBL" id="CP073767">
    <property type="protein sequence ID" value="UWZ51171.1"/>
    <property type="molecule type" value="Genomic_DNA"/>
</dbReference>
<accession>A0A9Q9IA30</accession>
<dbReference type="NCBIfam" id="TIGR00072">
    <property type="entry name" value="hydrog_prot"/>
    <property type="match status" value="1"/>
</dbReference>
<keyword evidence="4" id="KW-0378">Hydrolase</keyword>
<dbReference type="OrthoDB" id="164170at2"/>
<gene>
    <name evidence="5" type="ORF">Daura_30960</name>
</gene>
<evidence type="ECO:0000313" key="6">
    <source>
        <dbReference type="Proteomes" id="UP001058003"/>
    </source>
</evidence>
<dbReference type="AlphaFoldDB" id="A0A9Q9IA30"/>
<dbReference type="InterPro" id="IPR000671">
    <property type="entry name" value="Peptidase_A31"/>
</dbReference>
<evidence type="ECO:0000256" key="3">
    <source>
        <dbReference type="ARBA" id="ARBA00022750"/>
    </source>
</evidence>
<proteinExistence type="inferred from homology"/>
<dbReference type="PANTHER" id="PTHR30302:SF1">
    <property type="entry name" value="HYDROGENASE 2 MATURATION PROTEASE"/>
    <property type="match status" value="1"/>
</dbReference>
<keyword evidence="6" id="KW-1185">Reference proteome</keyword>
<dbReference type="RefSeq" id="WP_052387918.1">
    <property type="nucleotide sequence ID" value="NZ_CP073767.1"/>
</dbReference>
<dbReference type="KEGG" id="daur:Daura_30960"/>
<dbReference type="GO" id="GO:0016485">
    <property type="term" value="P:protein processing"/>
    <property type="evidence" value="ECO:0007669"/>
    <property type="project" value="TreeGrafter"/>
</dbReference>
<name>A0A9Q9IA30_9ACTN</name>
<dbReference type="Pfam" id="PF01750">
    <property type="entry name" value="HycI"/>
    <property type="match status" value="1"/>
</dbReference>
<dbReference type="GO" id="GO:0004190">
    <property type="term" value="F:aspartic-type endopeptidase activity"/>
    <property type="evidence" value="ECO:0007669"/>
    <property type="project" value="UniProtKB-KW"/>
</dbReference>
<keyword evidence="3" id="KW-0064">Aspartyl protease</keyword>
<evidence type="ECO:0000256" key="1">
    <source>
        <dbReference type="ARBA" id="ARBA00006814"/>
    </source>
</evidence>
<dbReference type="InterPro" id="IPR023430">
    <property type="entry name" value="Pept_HybD-like_dom_sf"/>
</dbReference>
<evidence type="ECO:0000256" key="2">
    <source>
        <dbReference type="ARBA" id="ARBA00022670"/>
    </source>
</evidence>
<protein>
    <submittedName>
        <fullName evidence="5">Hydrogenase maturation protease</fullName>
    </submittedName>
</protein>
<comment type="similarity">
    <text evidence="1">Belongs to the peptidase A31 family.</text>
</comment>
<dbReference type="Proteomes" id="UP001058003">
    <property type="component" value="Chromosome"/>
</dbReference>
<reference evidence="5" key="1">
    <citation type="submission" date="2021-04" db="EMBL/GenBank/DDBJ databases">
        <title>Dactylosporangium aurantiacum NRRL B-8018 full assembly.</title>
        <authorList>
            <person name="Hartkoorn R.C."/>
            <person name="Beaudoing E."/>
            <person name="Hot D."/>
        </authorList>
    </citation>
    <scope>NUCLEOTIDE SEQUENCE</scope>
    <source>
        <strain evidence="5">NRRL B-8018</strain>
    </source>
</reference>
<sequence>MIPPVVVIGVGNPYRRDDGVGPAVVQRLRRAGLPGTTVAESDGESCALIMLWERRRLAILVEAVRVRPAHPGRLHRLVVPCLVPERARTASSHTTDMGEAMALARELDRLPDRMIVFGVEAADTGLGTGLTPAVAATVDRVVAEIAAEVRAHLAPDRRRGAPADDADPERR</sequence>
<keyword evidence="2 5" id="KW-0645">Protease</keyword>
<dbReference type="CDD" id="cd00518">
    <property type="entry name" value="H2MP"/>
    <property type="match status" value="1"/>
</dbReference>
<evidence type="ECO:0000313" key="5">
    <source>
        <dbReference type="EMBL" id="UWZ51171.1"/>
    </source>
</evidence>